<dbReference type="Proteomes" id="UP000052978">
    <property type="component" value="Unassembled WGS sequence"/>
</dbReference>
<dbReference type="GO" id="GO:0004114">
    <property type="term" value="F:3',5'-cyclic-nucleotide phosphodiesterase activity"/>
    <property type="evidence" value="ECO:0007669"/>
    <property type="project" value="InterPro"/>
</dbReference>
<feature type="binding site" evidence="3">
    <location>
        <position position="62"/>
    </location>
    <ligand>
        <name>Zn(2+)</name>
        <dbReference type="ChEBI" id="CHEBI:29105"/>
        <label>1</label>
    </ligand>
</feature>
<organism evidence="5 6">
    <name type="scientific">Myotis brandtii</name>
    <name type="common">Brandt's bat</name>
    <dbReference type="NCBI Taxonomy" id="109478"/>
    <lineage>
        <taxon>Eukaryota</taxon>
        <taxon>Metazoa</taxon>
        <taxon>Chordata</taxon>
        <taxon>Craniata</taxon>
        <taxon>Vertebrata</taxon>
        <taxon>Euteleostomi</taxon>
        <taxon>Mammalia</taxon>
        <taxon>Eutheria</taxon>
        <taxon>Laurasiatheria</taxon>
        <taxon>Chiroptera</taxon>
        <taxon>Yangochiroptera</taxon>
        <taxon>Vespertilionidae</taxon>
        <taxon>Myotis</taxon>
    </lineage>
</organism>
<dbReference type="InterPro" id="IPR023088">
    <property type="entry name" value="PDEase"/>
</dbReference>
<evidence type="ECO:0000256" key="1">
    <source>
        <dbReference type="ARBA" id="ARBA00022723"/>
    </source>
</evidence>
<feature type="binding site" evidence="3">
    <location>
        <position position="63"/>
    </location>
    <ligand>
        <name>Zn(2+)</name>
        <dbReference type="ChEBI" id="CHEBI:29105"/>
        <label>2</label>
    </ligand>
</feature>
<dbReference type="InterPro" id="IPR023174">
    <property type="entry name" value="PDEase_CS"/>
</dbReference>
<dbReference type="AlphaFoldDB" id="S7NFQ8"/>
<evidence type="ECO:0000256" key="3">
    <source>
        <dbReference type="PIRSR" id="PIRSR623088-3"/>
    </source>
</evidence>
<evidence type="ECO:0000313" key="6">
    <source>
        <dbReference type="Proteomes" id="UP000052978"/>
    </source>
</evidence>
<evidence type="ECO:0000313" key="5">
    <source>
        <dbReference type="EMBL" id="EPQ15285.1"/>
    </source>
</evidence>
<keyword evidence="6" id="KW-1185">Reference proteome</keyword>
<feature type="binding site" evidence="3">
    <location>
        <position position="192"/>
    </location>
    <ligand>
        <name>Zn(2+)</name>
        <dbReference type="ChEBI" id="CHEBI:29105"/>
        <label>1</label>
    </ligand>
</feature>
<feature type="domain" description="PDEase" evidence="4">
    <location>
        <begin position="1"/>
        <end position="286"/>
    </location>
</feature>
<accession>S7NFQ8</accession>
<feature type="binding site" evidence="3">
    <location>
        <position position="63"/>
    </location>
    <ligand>
        <name>Zn(2+)</name>
        <dbReference type="ChEBI" id="CHEBI:29105"/>
        <label>1</label>
    </ligand>
</feature>
<dbReference type="GO" id="GO:0046872">
    <property type="term" value="F:metal ion binding"/>
    <property type="evidence" value="ECO:0007669"/>
    <property type="project" value="UniProtKB-KW"/>
</dbReference>
<sequence length="297" mass="33557">MARIHSMTIEAPITKVINIINAAQEHSSIPVSEALAHPAGQTSEPALDSVDEAAALIAAAIHDLDHPGRTNLFLCNAGSALAVLYNDCAVLESHHSALAFQLTAREDKSNIFKNVERNDYRPPLQAIIDMVLATEMTRHFEHINKFVNSVVKPLAELEESEGSEPNPRDVDTMLRSPENRTLIKPMMIKCADVSNPCRPLEQCIEWAARISEEYFSQTEEEKKLDLPVVVPAFDRNTCSIPKSQISFIDYFVTDMYHAWDDFVDLQELLHHRDNNFKYWKGLDEMKLRGVRPPLEPK</sequence>
<proteinExistence type="predicted"/>
<keyword evidence="2" id="KW-0378">Hydrolase</keyword>
<dbReference type="InterPro" id="IPR002073">
    <property type="entry name" value="PDEase_catalytic_dom"/>
</dbReference>
<dbReference type="Gene3D" id="1.10.1300.10">
    <property type="entry name" value="3'5'-cyclic nucleotide phosphodiesterase, catalytic domain"/>
    <property type="match status" value="1"/>
</dbReference>
<dbReference type="PRINTS" id="PR00387">
    <property type="entry name" value="PDIESTERASE1"/>
</dbReference>
<evidence type="ECO:0000256" key="2">
    <source>
        <dbReference type="ARBA" id="ARBA00022801"/>
    </source>
</evidence>
<evidence type="ECO:0000259" key="4">
    <source>
        <dbReference type="PROSITE" id="PS51845"/>
    </source>
</evidence>
<keyword evidence="1 3" id="KW-0479">Metal-binding</keyword>
<dbReference type="SUPFAM" id="SSF109604">
    <property type="entry name" value="HD-domain/PDEase-like"/>
    <property type="match status" value="1"/>
</dbReference>
<reference evidence="5 6" key="1">
    <citation type="journal article" date="2013" name="Nat. Commun.">
        <title>Genome analysis reveals insights into physiology and longevity of the Brandt's bat Myotis brandtii.</title>
        <authorList>
            <person name="Seim I."/>
            <person name="Fang X."/>
            <person name="Xiong Z."/>
            <person name="Lobanov A.V."/>
            <person name="Huang Z."/>
            <person name="Ma S."/>
            <person name="Feng Y."/>
            <person name="Turanov A.A."/>
            <person name="Zhu Y."/>
            <person name="Lenz T.L."/>
            <person name="Gerashchenko M.V."/>
            <person name="Fan D."/>
            <person name="Hee Yim S."/>
            <person name="Yao X."/>
            <person name="Jordan D."/>
            <person name="Xiong Y."/>
            <person name="Ma Y."/>
            <person name="Lyapunov A.N."/>
            <person name="Chen G."/>
            <person name="Kulakova O.I."/>
            <person name="Sun Y."/>
            <person name="Lee S.G."/>
            <person name="Bronson R.T."/>
            <person name="Moskalev A.A."/>
            <person name="Sunyaev S.R."/>
            <person name="Zhang G."/>
            <person name="Krogh A."/>
            <person name="Wang J."/>
            <person name="Gladyshev V.N."/>
        </authorList>
    </citation>
    <scope>NUCLEOTIDE SEQUENCE [LARGE SCALE GENOMIC DNA]</scope>
</reference>
<dbReference type="EMBL" id="KE164124">
    <property type="protein sequence ID" value="EPQ15285.1"/>
    <property type="molecule type" value="Genomic_DNA"/>
</dbReference>
<dbReference type="PANTHER" id="PTHR11347">
    <property type="entry name" value="CYCLIC NUCLEOTIDE PHOSPHODIESTERASE"/>
    <property type="match status" value="1"/>
</dbReference>
<dbReference type="PROSITE" id="PS51845">
    <property type="entry name" value="PDEASE_I_2"/>
    <property type="match status" value="1"/>
</dbReference>
<protein>
    <submittedName>
        <fullName evidence="5">High affinity cAMP-specific and IBMX-insensitive 3',5'-cyclic phosphodiesterase 8A</fullName>
    </submittedName>
</protein>
<gene>
    <name evidence="5" type="ORF">D623_10013193</name>
</gene>
<dbReference type="GO" id="GO:0007165">
    <property type="term" value="P:signal transduction"/>
    <property type="evidence" value="ECO:0007669"/>
    <property type="project" value="InterPro"/>
</dbReference>
<name>S7NFQ8_MYOBR</name>
<dbReference type="eggNOG" id="KOG1229">
    <property type="taxonomic scope" value="Eukaryota"/>
</dbReference>
<dbReference type="Pfam" id="PF00233">
    <property type="entry name" value="PDEase_I"/>
    <property type="match status" value="1"/>
</dbReference>
<dbReference type="PROSITE" id="PS00126">
    <property type="entry name" value="PDEASE_I_1"/>
    <property type="match status" value="1"/>
</dbReference>
<dbReference type="InterPro" id="IPR036971">
    <property type="entry name" value="PDEase_catalytic_dom_sf"/>
</dbReference>